<proteinExistence type="predicted"/>
<dbReference type="EMBL" id="BGPR01006026">
    <property type="protein sequence ID" value="GBN15449.1"/>
    <property type="molecule type" value="Genomic_DNA"/>
</dbReference>
<sequence length="127" mass="14737">MEISRGRRVSIFDANNKVSVLEVRMDDRDYVVLEIVGNKFVCKSLSPYLIKGFGNVKKNSSSCQIRGFTFQDVFSDSEKLVCSRELRREAKLLWNGNSDFFLACLRYLLRINFSPSLLRVERREIGM</sequence>
<evidence type="ECO:0000313" key="1">
    <source>
        <dbReference type="EMBL" id="GBN15449.1"/>
    </source>
</evidence>
<protein>
    <submittedName>
        <fullName evidence="1">Uncharacterized protein</fullName>
    </submittedName>
</protein>
<gene>
    <name evidence="1" type="ORF">AVEN_235860_1</name>
</gene>
<keyword evidence="2" id="KW-1185">Reference proteome</keyword>
<reference evidence="1 2" key="1">
    <citation type="journal article" date="2019" name="Sci. Rep.">
        <title>Orb-weaving spider Araneus ventricosus genome elucidates the spidroin gene catalogue.</title>
        <authorList>
            <person name="Kono N."/>
            <person name="Nakamura H."/>
            <person name="Ohtoshi R."/>
            <person name="Moran D.A.P."/>
            <person name="Shinohara A."/>
            <person name="Yoshida Y."/>
            <person name="Fujiwara M."/>
            <person name="Mori M."/>
            <person name="Tomita M."/>
            <person name="Arakawa K."/>
        </authorList>
    </citation>
    <scope>NUCLEOTIDE SEQUENCE [LARGE SCALE GENOMIC DNA]</scope>
</reference>
<accession>A0A4Y2LLY3</accession>
<name>A0A4Y2LLY3_ARAVE</name>
<comment type="caution">
    <text evidence="1">The sequence shown here is derived from an EMBL/GenBank/DDBJ whole genome shotgun (WGS) entry which is preliminary data.</text>
</comment>
<organism evidence="1 2">
    <name type="scientific">Araneus ventricosus</name>
    <name type="common">Orbweaver spider</name>
    <name type="synonym">Epeira ventricosa</name>
    <dbReference type="NCBI Taxonomy" id="182803"/>
    <lineage>
        <taxon>Eukaryota</taxon>
        <taxon>Metazoa</taxon>
        <taxon>Ecdysozoa</taxon>
        <taxon>Arthropoda</taxon>
        <taxon>Chelicerata</taxon>
        <taxon>Arachnida</taxon>
        <taxon>Araneae</taxon>
        <taxon>Araneomorphae</taxon>
        <taxon>Entelegynae</taxon>
        <taxon>Araneoidea</taxon>
        <taxon>Araneidae</taxon>
        <taxon>Araneus</taxon>
    </lineage>
</organism>
<evidence type="ECO:0000313" key="2">
    <source>
        <dbReference type="Proteomes" id="UP000499080"/>
    </source>
</evidence>
<dbReference type="Proteomes" id="UP000499080">
    <property type="component" value="Unassembled WGS sequence"/>
</dbReference>
<dbReference type="AlphaFoldDB" id="A0A4Y2LLY3"/>